<protein>
    <submittedName>
        <fullName evidence="1">Uncharacterized protein</fullName>
    </submittedName>
</protein>
<accession>A0AAV4PUK3</accession>
<sequence length="161" mass="18791">MIERRRHIFAEYLSHCHLKSTQMFNSASPCGMPLIRYRQKFKRHLNAESKFHLIEMTSEKYRHGGDVNSEADSSCFYYITVSGSPWRRQTFETVQKMFLSPSHAGSFRGLVMKSNPVNSTSGTGFLSLTEFWAAFCRSGNFNIERRLFYWGWKFCRGQNGM</sequence>
<dbReference type="Proteomes" id="UP001054945">
    <property type="component" value="Unassembled WGS sequence"/>
</dbReference>
<keyword evidence="2" id="KW-1185">Reference proteome</keyword>
<organism evidence="1 2">
    <name type="scientific">Caerostris extrusa</name>
    <name type="common">Bark spider</name>
    <name type="synonym">Caerostris bankana</name>
    <dbReference type="NCBI Taxonomy" id="172846"/>
    <lineage>
        <taxon>Eukaryota</taxon>
        <taxon>Metazoa</taxon>
        <taxon>Ecdysozoa</taxon>
        <taxon>Arthropoda</taxon>
        <taxon>Chelicerata</taxon>
        <taxon>Arachnida</taxon>
        <taxon>Araneae</taxon>
        <taxon>Araneomorphae</taxon>
        <taxon>Entelegynae</taxon>
        <taxon>Araneoidea</taxon>
        <taxon>Araneidae</taxon>
        <taxon>Caerostris</taxon>
    </lineage>
</organism>
<proteinExistence type="predicted"/>
<reference evidence="1 2" key="1">
    <citation type="submission" date="2021-06" db="EMBL/GenBank/DDBJ databases">
        <title>Caerostris extrusa draft genome.</title>
        <authorList>
            <person name="Kono N."/>
            <person name="Arakawa K."/>
        </authorList>
    </citation>
    <scope>NUCLEOTIDE SEQUENCE [LARGE SCALE GENOMIC DNA]</scope>
</reference>
<comment type="caution">
    <text evidence="1">The sequence shown here is derived from an EMBL/GenBank/DDBJ whole genome shotgun (WGS) entry which is preliminary data.</text>
</comment>
<evidence type="ECO:0000313" key="2">
    <source>
        <dbReference type="Proteomes" id="UP001054945"/>
    </source>
</evidence>
<evidence type="ECO:0000313" key="1">
    <source>
        <dbReference type="EMBL" id="GIY01108.1"/>
    </source>
</evidence>
<dbReference type="EMBL" id="BPLR01005262">
    <property type="protein sequence ID" value="GIY01108.1"/>
    <property type="molecule type" value="Genomic_DNA"/>
</dbReference>
<name>A0AAV4PUK3_CAEEX</name>
<gene>
    <name evidence="1" type="ORF">CEXT_195601</name>
</gene>
<dbReference type="AlphaFoldDB" id="A0AAV4PUK3"/>